<gene>
    <name evidence="1" type="ORF">NPIL_332931</name>
</gene>
<protein>
    <submittedName>
        <fullName evidence="1">Uncharacterized protein</fullName>
    </submittedName>
</protein>
<dbReference type="AlphaFoldDB" id="A0A8X6PGK1"/>
<proteinExistence type="predicted"/>
<name>A0A8X6PGK1_NEPPI</name>
<dbReference type="EMBL" id="BMAW01020776">
    <property type="protein sequence ID" value="GFT69969.1"/>
    <property type="molecule type" value="Genomic_DNA"/>
</dbReference>
<dbReference type="Proteomes" id="UP000887013">
    <property type="component" value="Unassembled WGS sequence"/>
</dbReference>
<accession>A0A8X6PGK1</accession>
<sequence length="92" mass="10619">MCIKKELWNGIPFNYNFCLLFSSNSFLPAFGIRTLTDWYEERERKKIKNSISPYLDSGYPVIHSTEEAEVIGLLLLIVPAGFSRSGHAWMLF</sequence>
<organism evidence="1 2">
    <name type="scientific">Nephila pilipes</name>
    <name type="common">Giant wood spider</name>
    <name type="synonym">Nephila maculata</name>
    <dbReference type="NCBI Taxonomy" id="299642"/>
    <lineage>
        <taxon>Eukaryota</taxon>
        <taxon>Metazoa</taxon>
        <taxon>Ecdysozoa</taxon>
        <taxon>Arthropoda</taxon>
        <taxon>Chelicerata</taxon>
        <taxon>Arachnida</taxon>
        <taxon>Araneae</taxon>
        <taxon>Araneomorphae</taxon>
        <taxon>Entelegynae</taxon>
        <taxon>Araneoidea</taxon>
        <taxon>Nephilidae</taxon>
        <taxon>Nephila</taxon>
    </lineage>
</organism>
<keyword evidence="2" id="KW-1185">Reference proteome</keyword>
<evidence type="ECO:0000313" key="2">
    <source>
        <dbReference type="Proteomes" id="UP000887013"/>
    </source>
</evidence>
<dbReference type="OrthoDB" id="10540791at2759"/>
<comment type="caution">
    <text evidence="1">The sequence shown here is derived from an EMBL/GenBank/DDBJ whole genome shotgun (WGS) entry which is preliminary data.</text>
</comment>
<evidence type="ECO:0000313" key="1">
    <source>
        <dbReference type="EMBL" id="GFT69969.1"/>
    </source>
</evidence>
<reference evidence="1" key="1">
    <citation type="submission" date="2020-08" db="EMBL/GenBank/DDBJ databases">
        <title>Multicomponent nature underlies the extraordinary mechanical properties of spider dragline silk.</title>
        <authorList>
            <person name="Kono N."/>
            <person name="Nakamura H."/>
            <person name="Mori M."/>
            <person name="Yoshida Y."/>
            <person name="Ohtoshi R."/>
            <person name="Malay A.D."/>
            <person name="Moran D.A.P."/>
            <person name="Tomita M."/>
            <person name="Numata K."/>
            <person name="Arakawa K."/>
        </authorList>
    </citation>
    <scope>NUCLEOTIDE SEQUENCE</scope>
</reference>